<dbReference type="RefSeq" id="WP_089022578.1">
    <property type="nucleotide sequence ID" value="NZ_NIQC01000002.1"/>
</dbReference>
<name>A0A226C0J1_9FIRM</name>
<dbReference type="Proteomes" id="UP000214588">
    <property type="component" value="Unassembled WGS sequence"/>
</dbReference>
<comment type="caution">
    <text evidence="2">The sequence shown here is derived from an EMBL/GenBank/DDBJ whole genome shotgun (WGS) entry which is preliminary data.</text>
</comment>
<evidence type="ECO:0000313" key="3">
    <source>
        <dbReference type="Proteomes" id="UP000214588"/>
    </source>
</evidence>
<accession>A0A226C0J1</accession>
<dbReference type="AlphaFoldDB" id="A0A226C0J1"/>
<feature type="region of interest" description="Disordered" evidence="1">
    <location>
        <begin position="1"/>
        <end position="28"/>
    </location>
</feature>
<organism evidence="2 3">
    <name type="scientific">Natranaerobius trueperi</name>
    <dbReference type="NCBI Taxonomy" id="759412"/>
    <lineage>
        <taxon>Bacteria</taxon>
        <taxon>Bacillati</taxon>
        <taxon>Bacillota</taxon>
        <taxon>Clostridia</taxon>
        <taxon>Natranaerobiales</taxon>
        <taxon>Natranaerobiaceae</taxon>
        <taxon>Natranaerobius</taxon>
    </lineage>
</organism>
<reference evidence="2 3" key="1">
    <citation type="submission" date="2017-06" db="EMBL/GenBank/DDBJ databases">
        <title>Draft Genome Sequence of Natranaerobius trueperi halophilic, alkalithermophilic bacteria from soda lakes.</title>
        <authorList>
            <person name="Zhao B."/>
        </authorList>
    </citation>
    <scope>NUCLEOTIDE SEQUENCE [LARGE SCALE GENOMIC DNA]</scope>
    <source>
        <strain evidence="2 3">DSM 18760</strain>
    </source>
</reference>
<evidence type="ECO:0000313" key="2">
    <source>
        <dbReference type="EMBL" id="OWZ84773.1"/>
    </source>
</evidence>
<dbReference type="EMBL" id="NIQC01000002">
    <property type="protein sequence ID" value="OWZ84773.1"/>
    <property type="molecule type" value="Genomic_DNA"/>
</dbReference>
<gene>
    <name evidence="2" type="ORF">CDO51_01775</name>
</gene>
<evidence type="ECO:0000256" key="1">
    <source>
        <dbReference type="SAM" id="MobiDB-lite"/>
    </source>
</evidence>
<keyword evidence="3" id="KW-1185">Reference proteome</keyword>
<sequence>MLAPKETRATSQPPRSLSSDAPIKVPSKASSFPSACSIALATVSIDFSDVLVAYENTSMSAEFS</sequence>
<protein>
    <submittedName>
        <fullName evidence="2">Uncharacterized protein</fullName>
    </submittedName>
</protein>
<proteinExistence type="predicted"/>
<feature type="compositionally biased region" description="Polar residues" evidence="1">
    <location>
        <begin position="9"/>
        <end position="19"/>
    </location>
</feature>